<evidence type="ECO:0000256" key="5">
    <source>
        <dbReference type="ARBA" id="ARBA00034247"/>
    </source>
</evidence>
<keyword evidence="9" id="KW-1185">Reference proteome</keyword>
<dbReference type="CDD" id="cd01949">
    <property type="entry name" value="GGDEF"/>
    <property type="match status" value="1"/>
</dbReference>
<keyword evidence="6" id="KW-1133">Transmembrane helix</keyword>
<dbReference type="PANTHER" id="PTHR45138:SF6">
    <property type="entry name" value="DIGUANYLATE CYCLASE DGCN"/>
    <property type="match status" value="1"/>
</dbReference>
<dbReference type="InterPro" id="IPR050469">
    <property type="entry name" value="Diguanylate_Cyclase"/>
</dbReference>
<sequence>MYLFSRKKIASKVYAISAAACVLFLAVMMAFIFLHQKNEAIKLTNEVRAKLLNIFDENENIADAITTKYTTSLQNGGCNIPALVQDNDQWHWQKSNVAGDHGSLFLNTQPTLNERCLLSSAIFVRDNIAKSDLSTKEGFRYIISTRQKMFYFFSRIDTDNFAIEDSIMFNNLQFYIPTMPDYYKRKLTHKLTQKGTVATPIYHDMITKSNAYSVVSFIYDLNSSNVPVAYLLYDHNLEELHGLANTLFRHNKWVRITLRETDSLNELCIFGCDIDDHFQTNVESGLSSQFKVITHIDMFGSVYHSVMFKLLIPVTLLLFMLMVKLTSRYLTRVARHTLIDHLTGLYSRKIESELKPATLERRFFALVDCNKFKIVNDRYGHAVGDKVLQMVADVIKQTIRKEDIAIRYGGDEFLIIIKTEQKSDALLVMERIAEEIARRSIGVNDDVITSTISYGVSKFNRDLKTSILLADKEMYKMKKRQAQ</sequence>
<dbReference type="InterPro" id="IPR029787">
    <property type="entry name" value="Nucleotide_cyclase"/>
</dbReference>
<dbReference type="SMART" id="SM00267">
    <property type="entry name" value="GGDEF"/>
    <property type="match status" value="1"/>
</dbReference>
<keyword evidence="4" id="KW-0547">Nucleotide-binding</keyword>
<dbReference type="EMBL" id="JAMHKS010000074">
    <property type="protein sequence ID" value="MCU6678659.1"/>
    <property type="molecule type" value="Genomic_DNA"/>
</dbReference>
<dbReference type="PANTHER" id="PTHR45138">
    <property type="entry name" value="REGULATORY COMPONENTS OF SENSORY TRANSDUCTION SYSTEM"/>
    <property type="match status" value="1"/>
</dbReference>
<dbReference type="InterPro" id="IPR043128">
    <property type="entry name" value="Rev_trsase/Diguanyl_cyclase"/>
</dbReference>
<dbReference type="PROSITE" id="PS50887">
    <property type="entry name" value="GGDEF"/>
    <property type="match status" value="1"/>
</dbReference>
<organism evidence="8 9">
    <name type="scientific">Leclercia tamurae</name>
    <dbReference type="NCBI Taxonomy" id="2926467"/>
    <lineage>
        <taxon>Bacteria</taxon>
        <taxon>Pseudomonadati</taxon>
        <taxon>Pseudomonadota</taxon>
        <taxon>Gammaproteobacteria</taxon>
        <taxon>Enterobacterales</taxon>
        <taxon>Enterobacteriaceae</taxon>
        <taxon>Leclercia</taxon>
    </lineage>
</organism>
<reference evidence="8" key="1">
    <citation type="submission" date="2022-05" db="EMBL/GenBank/DDBJ databases">
        <title>Description of a novel species of Leclercia; Leclercia tamurae and the Proposal for a Novel Genus Silvania gen. nov. Containing Two Novel Species Silvania hatchlandensis sp. nov. and Silvania confinis sp. nov. Isolated from the Rhizosphere of Oak.</title>
        <authorList>
            <person name="Maddock D.W."/>
            <person name="Brady C.L."/>
            <person name="Denman S."/>
            <person name="Arnold D."/>
        </authorList>
    </citation>
    <scope>NUCLEOTIDE SEQUENCE</scope>
    <source>
        <strain evidence="8">H6S3</strain>
    </source>
</reference>
<comment type="cofactor">
    <cofactor evidence="1">
        <name>Mg(2+)</name>
        <dbReference type="ChEBI" id="CHEBI:18420"/>
    </cofactor>
</comment>
<keyword evidence="6" id="KW-0812">Transmembrane</keyword>
<gene>
    <name evidence="8" type="ORF">M8318_13370</name>
</gene>
<dbReference type="SUPFAM" id="SSF55073">
    <property type="entry name" value="Nucleotide cyclase"/>
    <property type="match status" value="1"/>
</dbReference>
<evidence type="ECO:0000313" key="8">
    <source>
        <dbReference type="EMBL" id="MCU6678659.1"/>
    </source>
</evidence>
<comment type="pathway">
    <text evidence="2">Purine metabolism; 3',5'-cyclic di-GMP biosynthesis.</text>
</comment>
<feature type="transmembrane region" description="Helical" evidence="6">
    <location>
        <begin position="302"/>
        <end position="323"/>
    </location>
</feature>
<evidence type="ECO:0000313" key="9">
    <source>
        <dbReference type="Proteomes" id="UP001062027"/>
    </source>
</evidence>
<evidence type="ECO:0000256" key="2">
    <source>
        <dbReference type="ARBA" id="ARBA00004665"/>
    </source>
</evidence>
<keyword evidence="4" id="KW-0342">GTP-binding</keyword>
<evidence type="ECO:0000256" key="1">
    <source>
        <dbReference type="ARBA" id="ARBA00001946"/>
    </source>
</evidence>
<name>A0ABT2RCP5_9ENTR</name>
<dbReference type="RefSeq" id="WP_262663145.1">
    <property type="nucleotide sequence ID" value="NZ_JAMHKS010000074.1"/>
</dbReference>
<protein>
    <recommendedName>
        <fullName evidence="3">diguanylate cyclase</fullName>
        <ecNumber evidence="3">2.7.7.65</ecNumber>
    </recommendedName>
</protein>
<dbReference type="InterPro" id="IPR000160">
    <property type="entry name" value="GGDEF_dom"/>
</dbReference>
<dbReference type="Proteomes" id="UP001062027">
    <property type="component" value="Unassembled WGS sequence"/>
</dbReference>
<evidence type="ECO:0000256" key="3">
    <source>
        <dbReference type="ARBA" id="ARBA00012528"/>
    </source>
</evidence>
<accession>A0ABT2RCP5</accession>
<feature type="domain" description="GGDEF" evidence="7">
    <location>
        <begin position="360"/>
        <end position="483"/>
    </location>
</feature>
<evidence type="ECO:0000256" key="6">
    <source>
        <dbReference type="SAM" id="Phobius"/>
    </source>
</evidence>
<evidence type="ECO:0000256" key="4">
    <source>
        <dbReference type="ARBA" id="ARBA00023134"/>
    </source>
</evidence>
<comment type="caution">
    <text evidence="8">The sequence shown here is derived from an EMBL/GenBank/DDBJ whole genome shotgun (WGS) entry which is preliminary data.</text>
</comment>
<dbReference type="EC" id="2.7.7.65" evidence="3"/>
<feature type="transmembrane region" description="Helical" evidence="6">
    <location>
        <begin position="12"/>
        <end position="34"/>
    </location>
</feature>
<evidence type="ECO:0000259" key="7">
    <source>
        <dbReference type="PROSITE" id="PS50887"/>
    </source>
</evidence>
<dbReference type="NCBIfam" id="TIGR00254">
    <property type="entry name" value="GGDEF"/>
    <property type="match status" value="1"/>
</dbReference>
<keyword evidence="6" id="KW-0472">Membrane</keyword>
<proteinExistence type="predicted"/>
<dbReference type="Gene3D" id="3.30.70.270">
    <property type="match status" value="1"/>
</dbReference>
<comment type="catalytic activity">
    <reaction evidence="5">
        <text>2 GTP = 3',3'-c-di-GMP + 2 diphosphate</text>
        <dbReference type="Rhea" id="RHEA:24898"/>
        <dbReference type="ChEBI" id="CHEBI:33019"/>
        <dbReference type="ChEBI" id="CHEBI:37565"/>
        <dbReference type="ChEBI" id="CHEBI:58805"/>
        <dbReference type="EC" id="2.7.7.65"/>
    </reaction>
</comment>
<dbReference type="Pfam" id="PF00990">
    <property type="entry name" value="GGDEF"/>
    <property type="match status" value="1"/>
</dbReference>